<dbReference type="Pfam" id="PF20151">
    <property type="entry name" value="DUF6533"/>
    <property type="match status" value="1"/>
</dbReference>
<keyword evidence="4" id="KW-1185">Reference proteome</keyword>
<evidence type="ECO:0000256" key="1">
    <source>
        <dbReference type="SAM" id="Phobius"/>
    </source>
</evidence>
<feature type="transmembrane region" description="Helical" evidence="1">
    <location>
        <begin position="233"/>
        <end position="255"/>
    </location>
</feature>
<feature type="transmembrane region" description="Helical" evidence="1">
    <location>
        <begin position="103"/>
        <end position="122"/>
    </location>
</feature>
<dbReference type="InterPro" id="IPR045340">
    <property type="entry name" value="DUF6533"/>
</dbReference>
<keyword evidence="1" id="KW-1133">Transmembrane helix</keyword>
<feature type="transmembrane region" description="Helical" evidence="1">
    <location>
        <begin position="302"/>
        <end position="320"/>
    </location>
</feature>
<feature type="transmembrane region" description="Helical" evidence="1">
    <location>
        <begin position="275"/>
        <end position="296"/>
    </location>
</feature>
<evidence type="ECO:0000259" key="2">
    <source>
        <dbReference type="Pfam" id="PF20151"/>
    </source>
</evidence>
<dbReference type="Proteomes" id="UP000518752">
    <property type="component" value="Unassembled WGS sequence"/>
</dbReference>
<comment type="caution">
    <text evidence="3">The sequence shown here is derived from an EMBL/GenBank/DDBJ whole genome shotgun (WGS) entry which is preliminary data.</text>
</comment>
<reference evidence="3 4" key="1">
    <citation type="journal article" date="2020" name="ISME J.">
        <title>Uncovering the hidden diversity of litter-decomposition mechanisms in mushroom-forming fungi.</title>
        <authorList>
            <person name="Floudas D."/>
            <person name="Bentzer J."/>
            <person name="Ahren D."/>
            <person name="Johansson T."/>
            <person name="Persson P."/>
            <person name="Tunlid A."/>
        </authorList>
    </citation>
    <scope>NUCLEOTIDE SEQUENCE [LARGE SCALE GENOMIC DNA]</scope>
    <source>
        <strain evidence="3 4">CBS 406.79</strain>
    </source>
</reference>
<proteinExistence type="predicted"/>
<evidence type="ECO:0000313" key="4">
    <source>
        <dbReference type="Proteomes" id="UP000518752"/>
    </source>
</evidence>
<dbReference type="EMBL" id="JAACJN010000061">
    <property type="protein sequence ID" value="KAF5381177.1"/>
    <property type="molecule type" value="Genomic_DNA"/>
</dbReference>
<feature type="transmembrane region" description="Helical" evidence="1">
    <location>
        <begin position="168"/>
        <end position="188"/>
    </location>
</feature>
<dbReference type="AlphaFoldDB" id="A0A8H5HD89"/>
<feature type="domain" description="DUF6533" evidence="2">
    <location>
        <begin position="68"/>
        <end position="114"/>
    </location>
</feature>
<name>A0A8H5HD89_9AGAR</name>
<protein>
    <recommendedName>
        <fullName evidence="2">DUF6533 domain-containing protein</fullName>
    </recommendedName>
</protein>
<keyword evidence="1" id="KW-0472">Membrane</keyword>
<sequence length="379" mass="42784">MYNEALSNFNCRPTSRSTLIQLISQTFFLLPPLSRSHFLRTSVYVCSKKMNASSGPADIQIQINWNHYLDLAGFVILIYDCILTFDREVQLFWSWHKTGFGSMLFYVNRYLTLLGMIPYFYLSGGPRKSIDDDAVAIYLEALIFAIQIVTSVLFILRLYALYGGNIRIAIFLTAVLLGVIINAFVQLFKENQDSSENELPPAVANQVGSLQPYSIPDVKGVTERFHFRALHMVYIWIGIFIFDICVFALTVYKTLKMWRENSRGGIGMIIMRDGLMYFVVIALINLANIFVFAFGQEFTRDLIPVLATILGSSMMSRMLLNMREGQLIDRRSRAGLADMGGGFEAESSASTSAMAGLNYPTTFEELEVELHDINIGMAV</sequence>
<feature type="transmembrane region" description="Helical" evidence="1">
    <location>
        <begin position="134"/>
        <end position="156"/>
    </location>
</feature>
<organism evidence="3 4">
    <name type="scientific">Collybiopsis confluens</name>
    <dbReference type="NCBI Taxonomy" id="2823264"/>
    <lineage>
        <taxon>Eukaryota</taxon>
        <taxon>Fungi</taxon>
        <taxon>Dikarya</taxon>
        <taxon>Basidiomycota</taxon>
        <taxon>Agaricomycotina</taxon>
        <taxon>Agaricomycetes</taxon>
        <taxon>Agaricomycetidae</taxon>
        <taxon>Agaricales</taxon>
        <taxon>Marasmiineae</taxon>
        <taxon>Omphalotaceae</taxon>
        <taxon>Collybiopsis</taxon>
    </lineage>
</organism>
<gene>
    <name evidence="3" type="ORF">D9757_009446</name>
</gene>
<keyword evidence="1" id="KW-0812">Transmembrane</keyword>
<accession>A0A8H5HD89</accession>
<dbReference type="OrthoDB" id="3261349at2759"/>
<evidence type="ECO:0000313" key="3">
    <source>
        <dbReference type="EMBL" id="KAF5381177.1"/>
    </source>
</evidence>